<sequence>MIKIIFLMSKLFFYFLVFFINVCILVICETDSKDLYTLKYTYETSNGIKTDGNIKGLPMTNDKILAGMNFVISPIIVFKLPLLKNNYKNGY</sequence>
<feature type="transmembrane region" description="Helical" evidence="1">
    <location>
        <begin position="64"/>
        <end position="83"/>
    </location>
</feature>
<keyword evidence="1" id="KW-0812">Transmembrane</keyword>
<dbReference type="AlphaFoldDB" id="A0A0N5C015"/>
<feature type="transmembrane region" description="Helical" evidence="1">
    <location>
        <begin position="7"/>
        <end position="27"/>
    </location>
</feature>
<organism evidence="2 3">
    <name type="scientific">Strongyloides papillosus</name>
    <name type="common">Intestinal threadworm</name>
    <dbReference type="NCBI Taxonomy" id="174720"/>
    <lineage>
        <taxon>Eukaryota</taxon>
        <taxon>Metazoa</taxon>
        <taxon>Ecdysozoa</taxon>
        <taxon>Nematoda</taxon>
        <taxon>Chromadorea</taxon>
        <taxon>Rhabditida</taxon>
        <taxon>Tylenchina</taxon>
        <taxon>Panagrolaimomorpha</taxon>
        <taxon>Strongyloidoidea</taxon>
        <taxon>Strongyloididae</taxon>
        <taxon>Strongyloides</taxon>
    </lineage>
</organism>
<keyword evidence="2" id="KW-1185">Reference proteome</keyword>
<name>A0A0N5C015_STREA</name>
<proteinExistence type="predicted"/>
<reference evidence="3" key="1">
    <citation type="submission" date="2017-02" db="UniProtKB">
        <authorList>
            <consortium name="WormBaseParasite"/>
        </authorList>
    </citation>
    <scope>IDENTIFICATION</scope>
</reference>
<evidence type="ECO:0000313" key="3">
    <source>
        <dbReference type="WBParaSite" id="SPAL_0001135150.1"/>
    </source>
</evidence>
<keyword evidence="1" id="KW-1133">Transmembrane helix</keyword>
<evidence type="ECO:0000313" key="2">
    <source>
        <dbReference type="Proteomes" id="UP000046392"/>
    </source>
</evidence>
<evidence type="ECO:0000256" key="1">
    <source>
        <dbReference type="SAM" id="Phobius"/>
    </source>
</evidence>
<dbReference type="Proteomes" id="UP000046392">
    <property type="component" value="Unplaced"/>
</dbReference>
<protein>
    <submittedName>
        <fullName evidence="3">Lipoprotein</fullName>
    </submittedName>
</protein>
<accession>A0A0N5C015</accession>
<keyword evidence="1" id="KW-0472">Membrane</keyword>
<dbReference type="WBParaSite" id="SPAL_0001135150.1">
    <property type="protein sequence ID" value="SPAL_0001135150.1"/>
    <property type="gene ID" value="SPAL_0001135150"/>
</dbReference>